<dbReference type="Proteomes" id="UP000681720">
    <property type="component" value="Unassembled WGS sequence"/>
</dbReference>
<feature type="non-terminal residue" evidence="2">
    <location>
        <position position="1"/>
    </location>
</feature>
<evidence type="ECO:0000313" key="3">
    <source>
        <dbReference type="Proteomes" id="UP000681720"/>
    </source>
</evidence>
<organism evidence="2 3">
    <name type="scientific">Rotaria magnacalcarata</name>
    <dbReference type="NCBI Taxonomy" id="392030"/>
    <lineage>
        <taxon>Eukaryota</taxon>
        <taxon>Metazoa</taxon>
        <taxon>Spiralia</taxon>
        <taxon>Gnathifera</taxon>
        <taxon>Rotifera</taxon>
        <taxon>Eurotatoria</taxon>
        <taxon>Bdelloidea</taxon>
        <taxon>Philodinida</taxon>
        <taxon>Philodinidae</taxon>
        <taxon>Rotaria</taxon>
    </lineage>
</organism>
<gene>
    <name evidence="2" type="ORF">GIL414_LOCUS83174</name>
</gene>
<feature type="region of interest" description="Disordered" evidence="1">
    <location>
        <begin position="1"/>
        <end position="37"/>
    </location>
</feature>
<reference evidence="2" key="1">
    <citation type="submission" date="2021-02" db="EMBL/GenBank/DDBJ databases">
        <authorList>
            <person name="Nowell W R."/>
        </authorList>
    </citation>
    <scope>NUCLEOTIDE SEQUENCE</scope>
</reference>
<name>A0A8S3JGX4_9BILA</name>
<dbReference type="AlphaFoldDB" id="A0A8S3JGX4"/>
<comment type="caution">
    <text evidence="2">The sequence shown here is derived from an EMBL/GenBank/DDBJ whole genome shotgun (WGS) entry which is preliminary data.</text>
</comment>
<proteinExistence type="predicted"/>
<evidence type="ECO:0000313" key="2">
    <source>
        <dbReference type="EMBL" id="CAF5218841.1"/>
    </source>
</evidence>
<protein>
    <submittedName>
        <fullName evidence="2">Uncharacterized protein</fullName>
    </submittedName>
</protein>
<sequence length="37" mass="3949">MDSSHEEDPSLENTSPLVSLSGLATGTNPKSIREYDA</sequence>
<evidence type="ECO:0000256" key="1">
    <source>
        <dbReference type="SAM" id="MobiDB-lite"/>
    </source>
</evidence>
<accession>A0A8S3JGX4</accession>
<dbReference type="EMBL" id="CAJOBJ010362255">
    <property type="protein sequence ID" value="CAF5218841.1"/>
    <property type="molecule type" value="Genomic_DNA"/>
</dbReference>
<feature type="compositionally biased region" description="Polar residues" evidence="1">
    <location>
        <begin position="11"/>
        <end position="30"/>
    </location>
</feature>